<dbReference type="SUPFAM" id="SSF50630">
    <property type="entry name" value="Acid proteases"/>
    <property type="match status" value="1"/>
</dbReference>
<dbReference type="InterPro" id="IPR001995">
    <property type="entry name" value="Peptidase_A2_cat"/>
</dbReference>
<dbReference type="Proteomes" id="UP000611723">
    <property type="component" value="Unassembled WGS sequence"/>
</dbReference>
<dbReference type="Pfam" id="PF13650">
    <property type="entry name" value="Asp_protease_2"/>
    <property type="match status" value="2"/>
</dbReference>
<evidence type="ECO:0000313" key="4">
    <source>
        <dbReference type="Proteomes" id="UP000611723"/>
    </source>
</evidence>
<dbReference type="Gene3D" id="2.40.70.10">
    <property type="entry name" value="Acid Proteases"/>
    <property type="match status" value="2"/>
</dbReference>
<dbReference type="EMBL" id="JAEQBW010000008">
    <property type="protein sequence ID" value="MBK6266451.1"/>
    <property type="molecule type" value="Genomic_DNA"/>
</dbReference>
<accession>A0A934X0W9</accession>
<dbReference type="InterPro" id="IPR001969">
    <property type="entry name" value="Aspartic_peptidase_AS"/>
</dbReference>
<dbReference type="InterPro" id="IPR036034">
    <property type="entry name" value="PDZ_sf"/>
</dbReference>
<dbReference type="SMART" id="SM00228">
    <property type="entry name" value="PDZ"/>
    <property type="match status" value="1"/>
</dbReference>
<organism evidence="3 4">
    <name type="scientific">Marivirga aurantiaca</name>
    <dbReference type="NCBI Taxonomy" id="2802615"/>
    <lineage>
        <taxon>Bacteria</taxon>
        <taxon>Pseudomonadati</taxon>
        <taxon>Bacteroidota</taxon>
        <taxon>Cytophagia</taxon>
        <taxon>Cytophagales</taxon>
        <taxon>Marivirgaceae</taxon>
        <taxon>Marivirga</taxon>
    </lineage>
</organism>
<dbReference type="GO" id="GO:0004190">
    <property type="term" value="F:aspartic-type endopeptidase activity"/>
    <property type="evidence" value="ECO:0007669"/>
    <property type="project" value="InterPro"/>
</dbReference>
<evidence type="ECO:0000259" key="2">
    <source>
        <dbReference type="PROSITE" id="PS50175"/>
    </source>
</evidence>
<dbReference type="InterPro" id="IPR001478">
    <property type="entry name" value="PDZ"/>
</dbReference>
<dbReference type="RefSeq" id="WP_201432134.1">
    <property type="nucleotide sequence ID" value="NZ_JAEQBW010000008.1"/>
</dbReference>
<dbReference type="AlphaFoldDB" id="A0A934X0W9"/>
<sequence length="418" mass="47402">MVKKYLLFTFFLLILFLSERYNANGQTHKYGFEIKEGKDRISLPFKTYSNLIVVDVLFQGVIPLKFIVDTGVTNTVLIDKIYSDVLDIVPDRKISLIGAAGGKEVEAYIVNSVTINMQGIDGTNIPLLVLKEDYLKLQETLGVKIHGILGYDLFKKFIVKVDYVNETLTFYNPSKFRKKLFWYHSIEMKVENTKPYIFSPVVLKDSTTVLSKLLIDTGASQGLMLHQNSDDKISIPEKNIRDVLGAGIAGTIEGHVGRVESIQIGKHVLTDVVSRFPDKGTYNDVIEVTERQGTIGGEILRRFHLYFDYHNEKLYFRKNKNFREDFDYDMSGMSIIAKGEIFLSPYYEIESVRKNSPAYEAGIRPKDILISLNGIKSTDLNLSSINKLLSKKPGKKVRVKVKRNDEVISAVFVLEAAI</sequence>
<dbReference type="PROSITE" id="PS00141">
    <property type="entry name" value="ASP_PROTEASE"/>
    <property type="match status" value="1"/>
</dbReference>
<proteinExistence type="predicted"/>
<name>A0A934X0W9_9BACT</name>
<dbReference type="InterPro" id="IPR021109">
    <property type="entry name" value="Peptidase_aspartic_dom_sf"/>
</dbReference>
<protein>
    <submittedName>
        <fullName evidence="3">Aspartyl protease family protein</fullName>
    </submittedName>
</protein>
<dbReference type="Pfam" id="PF17820">
    <property type="entry name" value="PDZ_6"/>
    <property type="match status" value="1"/>
</dbReference>
<evidence type="ECO:0000313" key="3">
    <source>
        <dbReference type="EMBL" id="MBK6266451.1"/>
    </source>
</evidence>
<keyword evidence="1" id="KW-0378">Hydrolase</keyword>
<dbReference type="SUPFAM" id="SSF50156">
    <property type="entry name" value="PDZ domain-like"/>
    <property type="match status" value="1"/>
</dbReference>
<gene>
    <name evidence="3" type="ORF">JKA74_15505</name>
</gene>
<keyword evidence="4" id="KW-1185">Reference proteome</keyword>
<dbReference type="PROSITE" id="PS50175">
    <property type="entry name" value="ASP_PROT_RETROV"/>
    <property type="match status" value="1"/>
</dbReference>
<keyword evidence="3" id="KW-0645">Protease</keyword>
<evidence type="ECO:0000256" key="1">
    <source>
        <dbReference type="ARBA" id="ARBA00022801"/>
    </source>
</evidence>
<dbReference type="InterPro" id="IPR041489">
    <property type="entry name" value="PDZ_6"/>
</dbReference>
<dbReference type="Gene3D" id="2.30.42.10">
    <property type="match status" value="1"/>
</dbReference>
<reference evidence="3" key="1">
    <citation type="submission" date="2021-01" db="EMBL/GenBank/DDBJ databases">
        <title>Marivirga aurantiaca sp. nov., isolated from intertidal surface sediments.</title>
        <authorList>
            <person name="Zhang M."/>
        </authorList>
    </citation>
    <scope>NUCLEOTIDE SEQUENCE</scope>
    <source>
        <strain evidence="3">S37H4</strain>
    </source>
</reference>
<feature type="domain" description="Peptidase A2" evidence="2">
    <location>
        <begin position="64"/>
        <end position="153"/>
    </location>
</feature>
<dbReference type="GO" id="GO:0006508">
    <property type="term" value="P:proteolysis"/>
    <property type="evidence" value="ECO:0007669"/>
    <property type="project" value="UniProtKB-KW"/>
</dbReference>
<comment type="caution">
    <text evidence="3">The sequence shown here is derived from an EMBL/GenBank/DDBJ whole genome shotgun (WGS) entry which is preliminary data.</text>
</comment>